<dbReference type="Pfam" id="PF13192">
    <property type="entry name" value="Thioredoxin_3"/>
    <property type="match status" value="1"/>
</dbReference>
<accession>A0A2M7XY71</accession>
<reference evidence="3" key="1">
    <citation type="submission" date="2017-09" db="EMBL/GenBank/DDBJ databases">
        <title>Depth-based differentiation of microbial function through sediment-hosted aquifers and enrichment of novel symbionts in the deep terrestrial subsurface.</title>
        <authorList>
            <person name="Probst A.J."/>
            <person name="Ladd B."/>
            <person name="Jarett J.K."/>
            <person name="Geller-Mcgrath D.E."/>
            <person name="Sieber C.M.K."/>
            <person name="Emerson J.B."/>
            <person name="Anantharaman K."/>
            <person name="Thomas B.C."/>
            <person name="Malmstrom R."/>
            <person name="Stieglmeier M."/>
            <person name="Klingl A."/>
            <person name="Woyke T."/>
            <person name="Ryan C.M."/>
            <person name="Banfield J.F."/>
        </authorList>
    </citation>
    <scope>NUCLEOTIDE SEQUENCE [LARGE SCALE GENOMIC DNA]</scope>
</reference>
<feature type="domain" description="Thioredoxin-like fold" evidence="1">
    <location>
        <begin position="12"/>
        <end position="93"/>
    </location>
</feature>
<dbReference type="EMBL" id="PFWL01000100">
    <property type="protein sequence ID" value="PJA55681.1"/>
    <property type="molecule type" value="Genomic_DNA"/>
</dbReference>
<evidence type="ECO:0000259" key="1">
    <source>
        <dbReference type="Pfam" id="PF13192"/>
    </source>
</evidence>
<protein>
    <recommendedName>
        <fullName evidence="1">Thioredoxin-like fold domain-containing protein</fullName>
    </recommendedName>
</protein>
<name>A0A2M7XY71_9BACT</name>
<evidence type="ECO:0000313" key="3">
    <source>
        <dbReference type="Proteomes" id="UP000229647"/>
    </source>
</evidence>
<gene>
    <name evidence="2" type="ORF">CO165_02275</name>
</gene>
<evidence type="ECO:0000313" key="2">
    <source>
        <dbReference type="EMBL" id="PJA55681.1"/>
    </source>
</evidence>
<comment type="caution">
    <text evidence="2">The sequence shown here is derived from an EMBL/GenBank/DDBJ whole genome shotgun (WGS) entry which is preliminary data.</text>
</comment>
<dbReference type="Proteomes" id="UP000229647">
    <property type="component" value="Unassembled WGS sequence"/>
</dbReference>
<dbReference type="Gene3D" id="3.40.30.10">
    <property type="entry name" value="Glutaredoxin"/>
    <property type="match status" value="1"/>
</dbReference>
<dbReference type="InterPro" id="IPR036249">
    <property type="entry name" value="Thioredoxin-like_sf"/>
</dbReference>
<dbReference type="InterPro" id="IPR012336">
    <property type="entry name" value="Thioredoxin-like_fold"/>
</dbReference>
<proteinExistence type="predicted"/>
<dbReference type="AlphaFoldDB" id="A0A2M7XY71"/>
<dbReference type="SUPFAM" id="SSF52833">
    <property type="entry name" value="Thioredoxin-like"/>
    <property type="match status" value="1"/>
</dbReference>
<sequence>MSCYNTFKNLIMVIKLLTAEGCSDCENAKQIINEIKNKFPYLKLQIEEIDITSLKGLELAVEHSVMSNPGIIINEKLFSTGHLDRDKFFDKILAL</sequence>
<organism evidence="2 3">
    <name type="scientific">Candidatus Roizmanbacteria bacterium CG_4_9_14_3_um_filter_33_18</name>
    <dbReference type="NCBI Taxonomy" id="1974841"/>
    <lineage>
        <taxon>Bacteria</taxon>
        <taxon>Candidatus Roizmaniibacteriota</taxon>
    </lineage>
</organism>